<evidence type="ECO:0000313" key="4">
    <source>
        <dbReference type="RefSeq" id="XP_025068425.1"/>
    </source>
</evidence>
<organism evidence="3 4">
    <name type="scientific">Alligator sinensis</name>
    <name type="common">Chinese alligator</name>
    <dbReference type="NCBI Taxonomy" id="38654"/>
    <lineage>
        <taxon>Eukaryota</taxon>
        <taxon>Metazoa</taxon>
        <taxon>Chordata</taxon>
        <taxon>Craniata</taxon>
        <taxon>Vertebrata</taxon>
        <taxon>Euteleostomi</taxon>
        <taxon>Archelosauria</taxon>
        <taxon>Archosauria</taxon>
        <taxon>Crocodylia</taxon>
        <taxon>Alligatoridae</taxon>
        <taxon>Alligatorinae</taxon>
        <taxon>Alligator</taxon>
    </lineage>
</organism>
<dbReference type="GO" id="GO:0043066">
    <property type="term" value="P:negative regulation of apoptotic process"/>
    <property type="evidence" value="ECO:0007669"/>
    <property type="project" value="InterPro"/>
</dbReference>
<dbReference type="CTD" id="10456"/>
<proteinExistence type="predicted"/>
<dbReference type="PIRSF" id="PIRSF037634">
    <property type="entry name" value="HS1-associating_X-1"/>
    <property type="match status" value="1"/>
</dbReference>
<feature type="site" description="Cleavage; by caspase-3" evidence="1">
    <location>
        <begin position="142"/>
        <end position="143"/>
    </location>
</feature>
<dbReference type="RefSeq" id="XP_025068425.1">
    <property type="nucleotide sequence ID" value="XM_025212640.1"/>
</dbReference>
<feature type="region of interest" description="Disordered" evidence="2">
    <location>
        <begin position="149"/>
        <end position="174"/>
    </location>
</feature>
<keyword evidence="3" id="KW-1185">Reference proteome</keyword>
<evidence type="ECO:0000256" key="1">
    <source>
        <dbReference type="PIRSR" id="PIRSR037634-1"/>
    </source>
</evidence>
<accession>A0A3Q0HD66</accession>
<dbReference type="InterPro" id="IPR017248">
    <property type="entry name" value="HAX-1"/>
</dbReference>
<dbReference type="GO" id="GO:0015629">
    <property type="term" value="C:actin cytoskeleton"/>
    <property type="evidence" value="ECO:0007669"/>
    <property type="project" value="TreeGrafter"/>
</dbReference>
<sequence>MTLRRDCRGALPSRQAAQHPVSPLGLIISLPLPRAPDPAPPRPRDPFFGGITRDEDEDEDDDALDAEWDPDFRAGPAGEFGFGFSIGPGGMRFHDGLNFDQLFREFNELFHDMGVWRRPFELPGMESPPPAAGEKHGQSLRDSMLKYPDGPCPRTPVEDPDSGGGLGDGVGPAAPGRRPWQPFAGLEDARLPVPPALKEDRDLDSQVSSGGLETILRPSEPKSHSCFQSVSITTVTRPDGTVEERRTVQDSLGHRETTVTQWHRDQAITTMEPGQGRDKATSMDNWEPAWFTGIWQQPGEPRIPDLRDSSLLGGFLHRWFSSRCLILAGNAGTVLGRLVLLVLVCTE</sequence>
<dbReference type="GO" id="GO:0016529">
    <property type="term" value="C:sarcoplasmic reticulum"/>
    <property type="evidence" value="ECO:0007669"/>
    <property type="project" value="TreeGrafter"/>
</dbReference>
<gene>
    <name evidence="4" type="primary">HAX1</name>
</gene>
<dbReference type="GO" id="GO:0005739">
    <property type="term" value="C:mitochondrion"/>
    <property type="evidence" value="ECO:0007669"/>
    <property type="project" value="TreeGrafter"/>
</dbReference>
<dbReference type="GO" id="GO:0030833">
    <property type="term" value="P:regulation of actin filament polymerization"/>
    <property type="evidence" value="ECO:0007669"/>
    <property type="project" value="TreeGrafter"/>
</dbReference>
<evidence type="ECO:0000256" key="2">
    <source>
        <dbReference type="SAM" id="MobiDB-lite"/>
    </source>
</evidence>
<dbReference type="AlphaFoldDB" id="A0A3Q0HD66"/>
<feature type="region of interest" description="Disordered" evidence="2">
    <location>
        <begin position="31"/>
        <end position="62"/>
    </location>
</feature>
<protein>
    <submittedName>
        <fullName evidence="4">HCLS1-associated protein X-1</fullName>
    </submittedName>
</protein>
<dbReference type="GO" id="GO:0016324">
    <property type="term" value="C:apical plasma membrane"/>
    <property type="evidence" value="ECO:0007669"/>
    <property type="project" value="TreeGrafter"/>
</dbReference>
<evidence type="ECO:0000313" key="3">
    <source>
        <dbReference type="Proteomes" id="UP000189705"/>
    </source>
</evidence>
<dbReference type="KEGG" id="asn:102371674"/>
<dbReference type="GeneID" id="102371674"/>
<dbReference type="InParanoid" id="A0A3Q0HD66"/>
<reference evidence="4" key="1">
    <citation type="submission" date="2025-08" db="UniProtKB">
        <authorList>
            <consortium name="RefSeq"/>
        </authorList>
    </citation>
    <scope>IDENTIFICATION</scope>
</reference>
<name>A0A3Q0HD66_ALLSI</name>
<dbReference type="GO" id="GO:0030136">
    <property type="term" value="C:clathrin-coated vesicle"/>
    <property type="evidence" value="ECO:0007669"/>
    <property type="project" value="TreeGrafter"/>
</dbReference>
<dbReference type="PANTHER" id="PTHR14938:SF2">
    <property type="entry name" value="HCLS1-ASSOCIATED PROTEIN X-1"/>
    <property type="match status" value="1"/>
</dbReference>
<dbReference type="Proteomes" id="UP000189705">
    <property type="component" value="Unplaced"/>
</dbReference>
<dbReference type="PANTHER" id="PTHR14938">
    <property type="entry name" value="HCLS1-ASSOCIATED PROTEIN X-1"/>
    <property type="match status" value="1"/>
</dbReference>